<evidence type="ECO:0000256" key="1">
    <source>
        <dbReference type="SAM" id="Coils"/>
    </source>
</evidence>
<accession>A0A5S3PW96</accession>
<protein>
    <submittedName>
        <fullName evidence="2">Uncharacterized protein</fullName>
    </submittedName>
</protein>
<sequence>MKSDLIEVEKSALVMRLERNQNDLRQLKNKLNSYICEPRTYSLFERIESLKSGLETLDNSNTQIIRSLKSRKKSVEEYVDSAKEQLNKFSQLQQRVEDYVASARNC</sequence>
<dbReference type="Proteomes" id="UP000310314">
    <property type="component" value="Unassembled WGS sequence"/>
</dbReference>
<name>A0A5S3PW96_9FLAO</name>
<evidence type="ECO:0000313" key="3">
    <source>
        <dbReference type="Proteomes" id="UP000310314"/>
    </source>
</evidence>
<feature type="coiled-coil region" evidence="1">
    <location>
        <begin position="10"/>
        <end position="37"/>
    </location>
</feature>
<proteinExistence type="predicted"/>
<dbReference type="RefSeq" id="WP_138658251.1">
    <property type="nucleotide sequence ID" value="NZ_VATY01000002.1"/>
</dbReference>
<organism evidence="2 3">
    <name type="scientific">Maribacter algarum</name>
    <name type="common">ex Zhang et al. 2020</name>
    <dbReference type="NCBI Taxonomy" id="2578118"/>
    <lineage>
        <taxon>Bacteria</taxon>
        <taxon>Pseudomonadati</taxon>
        <taxon>Bacteroidota</taxon>
        <taxon>Flavobacteriia</taxon>
        <taxon>Flavobacteriales</taxon>
        <taxon>Flavobacteriaceae</taxon>
        <taxon>Maribacter</taxon>
    </lineage>
</organism>
<keyword evidence="3" id="KW-1185">Reference proteome</keyword>
<dbReference type="EMBL" id="VATY01000002">
    <property type="protein sequence ID" value="TMM57268.1"/>
    <property type="molecule type" value="Genomic_DNA"/>
</dbReference>
<comment type="caution">
    <text evidence="2">The sequence shown here is derived from an EMBL/GenBank/DDBJ whole genome shotgun (WGS) entry which is preliminary data.</text>
</comment>
<feature type="coiled-coil region" evidence="1">
    <location>
        <begin position="65"/>
        <end position="95"/>
    </location>
</feature>
<reference evidence="2 3" key="1">
    <citation type="submission" date="2019-05" db="EMBL/GenBank/DDBJ databases">
        <authorList>
            <person name="Zhang J.-Y."/>
            <person name="Feg X."/>
            <person name="Du Z.-J."/>
        </authorList>
    </citation>
    <scope>NUCLEOTIDE SEQUENCE [LARGE SCALE GENOMIC DNA]</scope>
    <source>
        <strain evidence="2 3">RZ26</strain>
    </source>
</reference>
<dbReference type="AlphaFoldDB" id="A0A5S3PW96"/>
<keyword evidence="1" id="KW-0175">Coiled coil</keyword>
<dbReference type="OrthoDB" id="1441767at2"/>
<gene>
    <name evidence="2" type="ORF">FEE95_12335</name>
</gene>
<evidence type="ECO:0000313" key="2">
    <source>
        <dbReference type="EMBL" id="TMM57268.1"/>
    </source>
</evidence>